<dbReference type="EMBL" id="JAUSQU010000001">
    <property type="protein sequence ID" value="MDP9844430.1"/>
    <property type="molecule type" value="Genomic_DNA"/>
</dbReference>
<feature type="region of interest" description="Disordered" evidence="1">
    <location>
        <begin position="138"/>
        <end position="200"/>
    </location>
</feature>
<dbReference type="PANTHER" id="PTHR35335:SF1">
    <property type="entry name" value="UPF0716 PROTEIN FXSA"/>
    <property type="match status" value="1"/>
</dbReference>
<accession>A0ABT9QDG4</accession>
<evidence type="ECO:0000256" key="1">
    <source>
        <dbReference type="SAM" id="MobiDB-lite"/>
    </source>
</evidence>
<keyword evidence="2" id="KW-0472">Membrane</keyword>
<organism evidence="3 4">
    <name type="scientific">Streptosporangium lutulentum</name>
    <dbReference type="NCBI Taxonomy" id="1461250"/>
    <lineage>
        <taxon>Bacteria</taxon>
        <taxon>Bacillati</taxon>
        <taxon>Actinomycetota</taxon>
        <taxon>Actinomycetes</taxon>
        <taxon>Streptosporangiales</taxon>
        <taxon>Streptosporangiaceae</taxon>
        <taxon>Streptosporangium</taxon>
    </lineage>
</organism>
<keyword evidence="2" id="KW-0812">Transmembrane</keyword>
<name>A0ABT9QDG4_9ACTN</name>
<dbReference type="Proteomes" id="UP001225356">
    <property type="component" value="Unassembled WGS sequence"/>
</dbReference>
<dbReference type="PANTHER" id="PTHR35335">
    <property type="entry name" value="UPF0716 PROTEIN FXSA"/>
    <property type="match status" value="1"/>
</dbReference>
<evidence type="ECO:0000313" key="3">
    <source>
        <dbReference type="EMBL" id="MDP9844430.1"/>
    </source>
</evidence>
<comment type="caution">
    <text evidence="3">The sequence shown here is derived from an EMBL/GenBank/DDBJ whole genome shotgun (WGS) entry which is preliminary data.</text>
</comment>
<sequence>MRLLLFLVFLVVPVLEIWVLIQVGEVIGGWPTVAILLADSLLGAWIVRREGRRAWRNLQAALQSGRMPDRELADGALIVAGGTLLLTPGFLTDVLGFLFILPFTRPLLRRLGAWFFARRVRTLAQNAAGPGLGSPFGGLGSPFDVMNGQSGPRGQGSPRGQGGQGGTVIHGEVLRDEPSGAGGPGGPREPGGSGRDLTDR</sequence>
<evidence type="ECO:0000313" key="4">
    <source>
        <dbReference type="Proteomes" id="UP001225356"/>
    </source>
</evidence>
<keyword evidence="2" id="KW-1133">Transmembrane helix</keyword>
<dbReference type="InterPro" id="IPR007313">
    <property type="entry name" value="FxsA"/>
</dbReference>
<feature type="compositionally biased region" description="Gly residues" evidence="1">
    <location>
        <begin position="180"/>
        <end position="194"/>
    </location>
</feature>
<reference evidence="3 4" key="1">
    <citation type="submission" date="2023-07" db="EMBL/GenBank/DDBJ databases">
        <title>Sequencing the genomes of 1000 actinobacteria strains.</title>
        <authorList>
            <person name="Klenk H.-P."/>
        </authorList>
    </citation>
    <scope>NUCLEOTIDE SEQUENCE [LARGE SCALE GENOMIC DNA]</scope>
    <source>
        <strain evidence="3 4">DSM 46740</strain>
    </source>
</reference>
<feature type="transmembrane region" description="Helical" evidence="2">
    <location>
        <begin position="76"/>
        <end position="101"/>
    </location>
</feature>
<proteinExistence type="predicted"/>
<evidence type="ECO:0000256" key="2">
    <source>
        <dbReference type="SAM" id="Phobius"/>
    </source>
</evidence>
<feature type="compositionally biased region" description="Gly residues" evidence="1">
    <location>
        <begin position="151"/>
        <end position="168"/>
    </location>
</feature>
<dbReference type="NCBIfam" id="NF008528">
    <property type="entry name" value="PRK11463.1-2"/>
    <property type="match status" value="1"/>
</dbReference>
<dbReference type="Pfam" id="PF04186">
    <property type="entry name" value="FxsA"/>
    <property type="match status" value="1"/>
</dbReference>
<dbReference type="RefSeq" id="WP_307559282.1">
    <property type="nucleotide sequence ID" value="NZ_JAUSQU010000001.1"/>
</dbReference>
<feature type="transmembrane region" description="Helical" evidence="2">
    <location>
        <begin position="27"/>
        <end position="47"/>
    </location>
</feature>
<keyword evidence="4" id="KW-1185">Reference proteome</keyword>
<protein>
    <submittedName>
        <fullName evidence="3">UPF0716 protein FxsA</fullName>
    </submittedName>
</protein>
<gene>
    <name evidence="3" type="ORF">J2853_003641</name>
</gene>